<organism evidence="1">
    <name type="scientific">marine metagenome</name>
    <dbReference type="NCBI Taxonomy" id="408172"/>
    <lineage>
        <taxon>unclassified sequences</taxon>
        <taxon>metagenomes</taxon>
        <taxon>ecological metagenomes</taxon>
    </lineage>
</organism>
<dbReference type="EMBL" id="UINC01230140">
    <property type="protein sequence ID" value="SVE62140.1"/>
    <property type="molecule type" value="Genomic_DNA"/>
</dbReference>
<name>A0A383F0W2_9ZZZZ</name>
<evidence type="ECO:0008006" key="2">
    <source>
        <dbReference type="Google" id="ProtNLM"/>
    </source>
</evidence>
<sequence length="104" mass="11404">MSNRFPRRGLERGLLFAEMEEARSSDVDWRGGRINVYTHFASDEVLEVAKDAARMFFSENALGPAAFPSLKRFETEVVSWTLGLLNGGNAATGNITSGGTESIF</sequence>
<feature type="non-terminal residue" evidence="1">
    <location>
        <position position="104"/>
    </location>
</feature>
<dbReference type="AlphaFoldDB" id="A0A383F0W2"/>
<accession>A0A383F0W2</accession>
<proteinExistence type="predicted"/>
<protein>
    <recommendedName>
        <fullName evidence="2">Aspartate aminotransferase family protein</fullName>
    </recommendedName>
</protein>
<dbReference type="InterPro" id="IPR015424">
    <property type="entry name" value="PyrdxlP-dep_Trfase"/>
</dbReference>
<gene>
    <name evidence="1" type="ORF">METZ01_LOCUS514994</name>
</gene>
<dbReference type="Gene3D" id="3.40.640.10">
    <property type="entry name" value="Type I PLP-dependent aspartate aminotransferase-like (Major domain)"/>
    <property type="match status" value="1"/>
</dbReference>
<dbReference type="SUPFAM" id="SSF53383">
    <property type="entry name" value="PLP-dependent transferases"/>
    <property type="match status" value="1"/>
</dbReference>
<reference evidence="1" key="1">
    <citation type="submission" date="2018-05" db="EMBL/GenBank/DDBJ databases">
        <authorList>
            <person name="Lanie J.A."/>
            <person name="Ng W.-L."/>
            <person name="Kazmierczak K.M."/>
            <person name="Andrzejewski T.M."/>
            <person name="Davidsen T.M."/>
            <person name="Wayne K.J."/>
            <person name="Tettelin H."/>
            <person name="Glass J.I."/>
            <person name="Rusch D."/>
            <person name="Podicherti R."/>
            <person name="Tsui H.-C.T."/>
            <person name="Winkler M.E."/>
        </authorList>
    </citation>
    <scope>NUCLEOTIDE SEQUENCE</scope>
</reference>
<dbReference type="InterPro" id="IPR015421">
    <property type="entry name" value="PyrdxlP-dep_Trfase_major"/>
</dbReference>
<evidence type="ECO:0000313" key="1">
    <source>
        <dbReference type="EMBL" id="SVE62140.1"/>
    </source>
</evidence>